<reference evidence="2" key="1">
    <citation type="journal article" date="2019" name="Int. J. Syst. Evol. Microbiol.">
        <title>The Global Catalogue of Microorganisms (GCM) 10K type strain sequencing project: providing services to taxonomists for standard genome sequencing and annotation.</title>
        <authorList>
            <consortium name="The Broad Institute Genomics Platform"/>
            <consortium name="The Broad Institute Genome Sequencing Center for Infectious Disease"/>
            <person name="Wu L."/>
            <person name="Ma J."/>
        </authorList>
    </citation>
    <scope>NUCLEOTIDE SEQUENCE [LARGE SCALE GENOMIC DNA]</scope>
    <source>
        <strain evidence="2">JCM 16902</strain>
    </source>
</reference>
<organism evidence="1 2">
    <name type="scientific">Kineosporia mesophila</name>
    <dbReference type="NCBI Taxonomy" id="566012"/>
    <lineage>
        <taxon>Bacteria</taxon>
        <taxon>Bacillati</taxon>
        <taxon>Actinomycetota</taxon>
        <taxon>Actinomycetes</taxon>
        <taxon>Kineosporiales</taxon>
        <taxon>Kineosporiaceae</taxon>
        <taxon>Kineosporia</taxon>
    </lineage>
</organism>
<evidence type="ECO:0008006" key="3">
    <source>
        <dbReference type="Google" id="ProtNLM"/>
    </source>
</evidence>
<name>A0ABP6ZD70_9ACTN</name>
<protein>
    <recommendedName>
        <fullName evidence="3">DUF4926 domain-containing protein</fullName>
    </recommendedName>
</protein>
<comment type="caution">
    <text evidence="1">The sequence shown here is derived from an EMBL/GenBank/DDBJ whole genome shotgun (WGS) entry which is preliminary data.</text>
</comment>
<dbReference type="Pfam" id="PF16277">
    <property type="entry name" value="DUF4926"/>
    <property type="match status" value="1"/>
</dbReference>
<dbReference type="Proteomes" id="UP001501074">
    <property type="component" value="Unassembled WGS sequence"/>
</dbReference>
<sequence>MLHNFDLVALAVTLPEYDLLPGALGTVLEVYTEPRIAYNVEFGASDGGTMPLVVLDPEQVHKLGR</sequence>
<proteinExistence type="predicted"/>
<keyword evidence="2" id="KW-1185">Reference proteome</keyword>
<accession>A0ABP6ZD70</accession>
<dbReference type="RefSeq" id="WP_231483186.1">
    <property type="nucleotide sequence ID" value="NZ_BAAAZO010000003.1"/>
</dbReference>
<evidence type="ECO:0000313" key="2">
    <source>
        <dbReference type="Proteomes" id="UP001501074"/>
    </source>
</evidence>
<dbReference type="EMBL" id="BAAAZO010000003">
    <property type="protein sequence ID" value="GAA3605796.1"/>
    <property type="molecule type" value="Genomic_DNA"/>
</dbReference>
<gene>
    <name evidence="1" type="ORF">GCM10022223_22010</name>
</gene>
<evidence type="ECO:0000313" key="1">
    <source>
        <dbReference type="EMBL" id="GAA3605796.1"/>
    </source>
</evidence>
<dbReference type="InterPro" id="IPR032568">
    <property type="entry name" value="DUF4926"/>
</dbReference>